<keyword evidence="2" id="KW-1185">Reference proteome</keyword>
<evidence type="ECO:0000313" key="1">
    <source>
        <dbReference type="EMBL" id="ATB29515.1"/>
    </source>
</evidence>
<dbReference type="Proteomes" id="UP000217289">
    <property type="component" value="Chromosome"/>
</dbReference>
<dbReference type="KEGG" id="mbd:MEBOL_002965"/>
<evidence type="ECO:0000313" key="2">
    <source>
        <dbReference type="Proteomes" id="UP000217289"/>
    </source>
</evidence>
<evidence type="ECO:0008006" key="3">
    <source>
        <dbReference type="Google" id="ProtNLM"/>
    </source>
</evidence>
<sequence length="177" mass="19749">MLRLYKKEGGTLRYWEAWVHEQSITLHWGVVGETGEEKVLPLPADEEDPDMAIAQLAEPLVDQGYEDPDLEEMIPLVIQYALKGKGSGQDFEKRHNVEAVINDTLGWTGNGEVEGAESQPGRMNVYFRVMDADVAVRTLREALESEELLEGAVIAVAPDEGEPRVLWPAVHAVPFRL</sequence>
<protein>
    <recommendedName>
        <fullName evidence="3">WGR domain-containing protein</fullName>
    </recommendedName>
</protein>
<dbReference type="EMBL" id="CP022163">
    <property type="protein sequence ID" value="ATB29515.1"/>
    <property type="molecule type" value="Genomic_DNA"/>
</dbReference>
<name>A0A250ICM0_9BACT</name>
<dbReference type="RefSeq" id="WP_095978068.1">
    <property type="nucleotide sequence ID" value="NZ_CP022163.1"/>
</dbReference>
<dbReference type="OrthoDB" id="5508028at2"/>
<gene>
    <name evidence="1" type="ORF">MEBOL_002965</name>
</gene>
<dbReference type="AlphaFoldDB" id="A0A250ICM0"/>
<reference evidence="1 2" key="1">
    <citation type="submission" date="2017-06" db="EMBL/GenBank/DDBJ databases">
        <authorList>
            <person name="Kim H.J."/>
            <person name="Triplett B.A."/>
        </authorList>
    </citation>
    <scope>NUCLEOTIDE SEQUENCE [LARGE SCALE GENOMIC DNA]</scope>
    <source>
        <strain evidence="1 2">DSM 14713</strain>
    </source>
</reference>
<proteinExistence type="predicted"/>
<organism evidence="1 2">
    <name type="scientific">Melittangium boletus DSM 14713</name>
    <dbReference type="NCBI Taxonomy" id="1294270"/>
    <lineage>
        <taxon>Bacteria</taxon>
        <taxon>Pseudomonadati</taxon>
        <taxon>Myxococcota</taxon>
        <taxon>Myxococcia</taxon>
        <taxon>Myxococcales</taxon>
        <taxon>Cystobacterineae</taxon>
        <taxon>Archangiaceae</taxon>
        <taxon>Melittangium</taxon>
    </lineage>
</organism>
<accession>A0A250ICM0</accession>